<evidence type="ECO:0000313" key="2">
    <source>
        <dbReference type="EMBL" id="OCL06808.1"/>
    </source>
</evidence>
<keyword evidence="3" id="KW-1185">Reference proteome</keyword>
<reference evidence="2 3" key="1">
    <citation type="journal article" date="2016" name="Nat. Commun.">
        <title>Ectomycorrhizal ecology is imprinted in the genome of the dominant symbiotic fungus Cenococcum geophilum.</title>
        <authorList>
            <consortium name="DOE Joint Genome Institute"/>
            <person name="Peter M."/>
            <person name="Kohler A."/>
            <person name="Ohm R.A."/>
            <person name="Kuo A."/>
            <person name="Krutzmann J."/>
            <person name="Morin E."/>
            <person name="Arend M."/>
            <person name="Barry K.W."/>
            <person name="Binder M."/>
            <person name="Choi C."/>
            <person name="Clum A."/>
            <person name="Copeland A."/>
            <person name="Grisel N."/>
            <person name="Haridas S."/>
            <person name="Kipfer T."/>
            <person name="LaButti K."/>
            <person name="Lindquist E."/>
            <person name="Lipzen A."/>
            <person name="Maire R."/>
            <person name="Meier B."/>
            <person name="Mihaltcheva S."/>
            <person name="Molinier V."/>
            <person name="Murat C."/>
            <person name="Poggeler S."/>
            <person name="Quandt C.A."/>
            <person name="Sperisen C."/>
            <person name="Tritt A."/>
            <person name="Tisserant E."/>
            <person name="Crous P.W."/>
            <person name="Henrissat B."/>
            <person name="Nehls U."/>
            <person name="Egli S."/>
            <person name="Spatafora J.W."/>
            <person name="Grigoriev I.V."/>
            <person name="Martin F.M."/>
        </authorList>
    </citation>
    <scope>NUCLEOTIDE SEQUENCE [LARGE SCALE GENOMIC DNA]</scope>
    <source>
        <strain evidence="2 3">CBS 207.34</strain>
    </source>
</reference>
<feature type="region of interest" description="Disordered" evidence="1">
    <location>
        <begin position="1"/>
        <end position="51"/>
    </location>
</feature>
<evidence type="ECO:0000256" key="1">
    <source>
        <dbReference type="SAM" id="MobiDB-lite"/>
    </source>
</evidence>
<dbReference type="Proteomes" id="UP000250140">
    <property type="component" value="Unassembled WGS sequence"/>
</dbReference>
<accession>A0A8E2EYR0</accession>
<protein>
    <submittedName>
        <fullName evidence="2">Uncharacterized protein</fullName>
    </submittedName>
</protein>
<name>A0A8E2EYR0_9PEZI</name>
<organism evidence="2 3">
    <name type="scientific">Glonium stellatum</name>
    <dbReference type="NCBI Taxonomy" id="574774"/>
    <lineage>
        <taxon>Eukaryota</taxon>
        <taxon>Fungi</taxon>
        <taxon>Dikarya</taxon>
        <taxon>Ascomycota</taxon>
        <taxon>Pezizomycotina</taxon>
        <taxon>Dothideomycetes</taxon>
        <taxon>Pleosporomycetidae</taxon>
        <taxon>Gloniales</taxon>
        <taxon>Gloniaceae</taxon>
        <taxon>Glonium</taxon>
    </lineage>
</organism>
<dbReference type="EMBL" id="KV749978">
    <property type="protein sequence ID" value="OCL06808.1"/>
    <property type="molecule type" value="Genomic_DNA"/>
</dbReference>
<proteinExistence type="predicted"/>
<feature type="compositionally biased region" description="Low complexity" evidence="1">
    <location>
        <begin position="17"/>
        <end position="36"/>
    </location>
</feature>
<evidence type="ECO:0000313" key="3">
    <source>
        <dbReference type="Proteomes" id="UP000250140"/>
    </source>
</evidence>
<gene>
    <name evidence="2" type="ORF">AOQ84DRAFT_70437</name>
</gene>
<sequence length="51" mass="5621">MTTSTRYFTHFYKPNTSPQHSPTEPSPQSSQPASPQALYSHPQCSSSPAHC</sequence>
<feature type="compositionally biased region" description="Polar residues" evidence="1">
    <location>
        <begin position="42"/>
        <end position="51"/>
    </location>
</feature>
<dbReference type="AlphaFoldDB" id="A0A8E2EYR0"/>